<dbReference type="EMBL" id="JASCZI010060429">
    <property type="protein sequence ID" value="MED6131069.1"/>
    <property type="molecule type" value="Genomic_DNA"/>
</dbReference>
<gene>
    <name evidence="1" type="primary">ARC5_1</name>
    <name evidence="1" type="ORF">PIB30_006688</name>
</gene>
<proteinExistence type="predicted"/>
<protein>
    <submittedName>
        <fullName evidence="1">ARP2/3 actin-organizing complex subunit Arc5</fullName>
    </submittedName>
</protein>
<evidence type="ECO:0000313" key="2">
    <source>
        <dbReference type="Proteomes" id="UP001341840"/>
    </source>
</evidence>
<name>A0ABU6S4I8_9FABA</name>
<comment type="caution">
    <text evidence="1">The sequence shown here is derived from an EMBL/GenBank/DDBJ whole genome shotgun (WGS) entry which is preliminary data.</text>
</comment>
<sequence length="156" mass="17208">MVSGETLQHERINGGAFVVGSDGVEIPHKLIPNLVKKVSEQAGLSLYGGAQYHRAMAEFCFVVGGIKCPPITWEVIVNACGVEDIHDGTNYSSFAKARDTFEPSLHQAVDAFAKGDYARANRLMEQAVQFVYIVSGYIKAIVFHFHMPLKLYVNFV</sequence>
<evidence type="ECO:0000313" key="1">
    <source>
        <dbReference type="EMBL" id="MED6131069.1"/>
    </source>
</evidence>
<accession>A0ABU6S4I8</accession>
<reference evidence="1 2" key="1">
    <citation type="journal article" date="2023" name="Plants (Basel)">
        <title>Bridging the Gap: Combining Genomics and Transcriptomics Approaches to Understand Stylosanthes scabra, an Orphan Legume from the Brazilian Caatinga.</title>
        <authorList>
            <person name="Ferreira-Neto J.R.C."/>
            <person name="da Silva M.D."/>
            <person name="Binneck E."/>
            <person name="de Melo N.F."/>
            <person name="da Silva R.H."/>
            <person name="de Melo A.L.T.M."/>
            <person name="Pandolfi V."/>
            <person name="Bustamante F.O."/>
            <person name="Brasileiro-Vidal A.C."/>
            <person name="Benko-Iseppon A.M."/>
        </authorList>
    </citation>
    <scope>NUCLEOTIDE SEQUENCE [LARGE SCALE GENOMIC DNA]</scope>
    <source>
        <tissue evidence="1">Leaves</tissue>
    </source>
</reference>
<keyword evidence="2" id="KW-1185">Reference proteome</keyword>
<dbReference type="Proteomes" id="UP001341840">
    <property type="component" value="Unassembled WGS sequence"/>
</dbReference>
<organism evidence="1 2">
    <name type="scientific">Stylosanthes scabra</name>
    <dbReference type="NCBI Taxonomy" id="79078"/>
    <lineage>
        <taxon>Eukaryota</taxon>
        <taxon>Viridiplantae</taxon>
        <taxon>Streptophyta</taxon>
        <taxon>Embryophyta</taxon>
        <taxon>Tracheophyta</taxon>
        <taxon>Spermatophyta</taxon>
        <taxon>Magnoliopsida</taxon>
        <taxon>eudicotyledons</taxon>
        <taxon>Gunneridae</taxon>
        <taxon>Pentapetalae</taxon>
        <taxon>rosids</taxon>
        <taxon>fabids</taxon>
        <taxon>Fabales</taxon>
        <taxon>Fabaceae</taxon>
        <taxon>Papilionoideae</taxon>
        <taxon>50 kb inversion clade</taxon>
        <taxon>dalbergioids sensu lato</taxon>
        <taxon>Dalbergieae</taxon>
        <taxon>Pterocarpus clade</taxon>
        <taxon>Stylosanthes</taxon>
    </lineage>
</organism>